<dbReference type="AlphaFoldDB" id="A0A0X3VQP2"/>
<gene>
    <name evidence="2" type="ORF">ADL28_34415</name>
</gene>
<protein>
    <submittedName>
        <fullName evidence="2">Uncharacterized protein</fullName>
    </submittedName>
</protein>
<reference evidence="3" key="1">
    <citation type="submission" date="2015-10" db="EMBL/GenBank/DDBJ databases">
        <authorList>
            <person name="Ju K.-S."/>
            <person name="Doroghazi J.R."/>
            <person name="Metcalf W.W."/>
        </authorList>
    </citation>
    <scope>NUCLEOTIDE SEQUENCE [LARGE SCALE GENOMIC DNA]</scope>
    <source>
        <strain evidence="3">NRRL F-8817</strain>
    </source>
</reference>
<organism evidence="2 3">
    <name type="scientific">Streptomyces violaceusniger</name>
    <dbReference type="NCBI Taxonomy" id="68280"/>
    <lineage>
        <taxon>Bacteria</taxon>
        <taxon>Bacillati</taxon>
        <taxon>Actinomycetota</taxon>
        <taxon>Actinomycetes</taxon>
        <taxon>Kitasatosporales</taxon>
        <taxon>Streptomycetaceae</taxon>
        <taxon>Streptomyces</taxon>
        <taxon>Streptomyces violaceusniger group</taxon>
    </lineage>
</organism>
<dbReference type="EMBL" id="LLZJ01000392">
    <property type="protein sequence ID" value="KUL46602.1"/>
    <property type="molecule type" value="Genomic_DNA"/>
</dbReference>
<name>A0A0X3VQP2_STRVO</name>
<feature type="compositionally biased region" description="Basic and acidic residues" evidence="1">
    <location>
        <begin position="127"/>
        <end position="148"/>
    </location>
</feature>
<evidence type="ECO:0000256" key="1">
    <source>
        <dbReference type="SAM" id="MobiDB-lite"/>
    </source>
</evidence>
<accession>A0A0X3VQP2</accession>
<sequence>MVGVDLNLRGQSVTRVCFDAAFTLLTSEDYEVRVEADASIQAPGGDLVVFDPESPGAIAAQLVSLVHDTVTSAEVGSVGDLLISFERGAELVVAPDSDYEAWELVGPNRSRVVCMPGGEIARWSEQQPRERWRASGARDRDRAKDGGHGSRPMNAIIARTLIELLVSLELSDEESVSVEASAALAEDAATSLGALSDTERAELISTITQMAEEAGDEDRRQVLVDLPEGLGLTE</sequence>
<feature type="region of interest" description="Disordered" evidence="1">
    <location>
        <begin position="125"/>
        <end position="151"/>
    </location>
</feature>
<evidence type="ECO:0000313" key="3">
    <source>
        <dbReference type="Proteomes" id="UP000053413"/>
    </source>
</evidence>
<dbReference type="Proteomes" id="UP000053413">
    <property type="component" value="Unassembled WGS sequence"/>
</dbReference>
<dbReference type="InterPro" id="IPR046179">
    <property type="entry name" value="DUF6188"/>
</dbReference>
<dbReference type="Pfam" id="PF19686">
    <property type="entry name" value="DUF6188"/>
    <property type="match status" value="1"/>
</dbReference>
<comment type="caution">
    <text evidence="2">The sequence shown here is derived from an EMBL/GenBank/DDBJ whole genome shotgun (WGS) entry which is preliminary data.</text>
</comment>
<evidence type="ECO:0000313" key="2">
    <source>
        <dbReference type="EMBL" id="KUL46602.1"/>
    </source>
</evidence>
<proteinExistence type="predicted"/>